<dbReference type="Pfam" id="PF19422">
    <property type="entry name" value="Ariadne"/>
    <property type="match status" value="1"/>
</dbReference>
<dbReference type="InterPro" id="IPR002867">
    <property type="entry name" value="IBR_dom"/>
</dbReference>
<dbReference type="SMART" id="SM00647">
    <property type="entry name" value="IBR"/>
    <property type="match status" value="2"/>
</dbReference>
<evidence type="ECO:0000256" key="10">
    <source>
        <dbReference type="ARBA" id="ARBA00022771"/>
    </source>
</evidence>
<sequence length="579" mass="66923">MDSTLELEPFSDHDVAITDDDASDLPSLGDEDDYIEGEENSTNKTIFQNYTVLSEPEVKRLQDTDIDEVSCVLSISRDGAILLLNHYEWSVIKVHEAWFDDEERVRKAVGLLKQQPHVGTFPNSMTLTCEICFDVVSLDKVRSTGCNHPYCIDCWKQYVDINIEDGPDKCLKLRCPQPSCDVAVAGDMIHELASESNRNKYDRFLFRSYVENNEKMKWCPAPACEYAVSYESDGVRTNADVTCLCYHSFCWICGEEAHSPVDCETVNQWITKNTSESENTTWILAYTKPCPRCKKPIEKNQGCMHITCKCGFHFCWLCLRDWSQCGYDGCNRLTSVEVTKVEDKDEEEVKRRNARESLEMYLHYYERWASNDFSRKKALEQLIELSADHIKTLSRTYKKPEADFEFIDEAWKQVVECRRVLKWTYAYGYYLPKSEEAKKEFFEYAQGEAEAALERLHQYAERELNKYVNGGEPEESFHDFRLRLMNLTSVNKNYFENLVRALESGELADRVHVKSYGGVKRGSKEIGESISERTTNVYGNDFWQCMECGHNNDAAAIACQNRSCPQYNSDDDDEDDDDE</sequence>
<evidence type="ECO:0000256" key="4">
    <source>
        <dbReference type="ARBA" id="ARBA00004906"/>
    </source>
</evidence>
<dbReference type="Gene3D" id="3.30.40.10">
    <property type="entry name" value="Zinc/RING finger domain, C3HC4 (zinc finger)"/>
    <property type="match status" value="1"/>
</dbReference>
<dbReference type="InterPro" id="IPR044066">
    <property type="entry name" value="TRIAD_supradom"/>
</dbReference>
<keyword evidence="18" id="KW-1185">Reference proteome</keyword>
<dbReference type="FunFam" id="1.20.120.1750:FF:000027">
    <property type="entry name" value="RBR-type E3 ubiquitin transferase"/>
    <property type="match status" value="1"/>
</dbReference>
<evidence type="ECO:0000256" key="13">
    <source>
        <dbReference type="PROSITE-ProRule" id="PRU00175"/>
    </source>
</evidence>
<dbReference type="EMBL" id="JAYMYQ010000009">
    <property type="protein sequence ID" value="KAK7312215.1"/>
    <property type="molecule type" value="Genomic_DNA"/>
</dbReference>
<evidence type="ECO:0000256" key="7">
    <source>
        <dbReference type="ARBA" id="ARBA00022679"/>
    </source>
</evidence>
<evidence type="ECO:0000313" key="18">
    <source>
        <dbReference type="Proteomes" id="UP001367508"/>
    </source>
</evidence>
<dbReference type="InterPro" id="IPR013083">
    <property type="entry name" value="Znf_RING/FYVE/PHD"/>
</dbReference>
<evidence type="ECO:0000256" key="3">
    <source>
        <dbReference type="ARBA" id="ARBA00003976"/>
    </source>
</evidence>
<accession>A0AAN9PU19</accession>
<dbReference type="AlphaFoldDB" id="A0AAN9PU19"/>
<dbReference type="GO" id="GO:0061630">
    <property type="term" value="F:ubiquitin protein ligase activity"/>
    <property type="evidence" value="ECO:0007669"/>
    <property type="project" value="UniProtKB-EC"/>
</dbReference>
<evidence type="ECO:0000256" key="2">
    <source>
        <dbReference type="ARBA" id="ARBA00001947"/>
    </source>
</evidence>
<comment type="catalytic activity">
    <reaction evidence="1">
        <text>[E2 ubiquitin-conjugating enzyme]-S-ubiquitinyl-L-cysteine + [acceptor protein]-L-lysine = [E2 ubiquitin-conjugating enzyme]-L-cysteine + [acceptor protein]-N(6)-ubiquitinyl-L-lysine.</text>
        <dbReference type="EC" id="2.3.2.31"/>
    </reaction>
</comment>
<comment type="similarity">
    <text evidence="5">Belongs to the RBR family. Ariadne subfamily.</text>
</comment>
<keyword evidence="9" id="KW-0677">Repeat</keyword>
<evidence type="ECO:0000256" key="6">
    <source>
        <dbReference type="ARBA" id="ARBA00012251"/>
    </source>
</evidence>
<keyword evidence="8" id="KW-0479">Metal-binding</keyword>
<evidence type="ECO:0000313" key="17">
    <source>
        <dbReference type="EMBL" id="KAK7312215.1"/>
    </source>
</evidence>
<keyword evidence="7" id="KW-0808">Transferase</keyword>
<dbReference type="Pfam" id="PF21235">
    <property type="entry name" value="UBA_ARI1"/>
    <property type="match status" value="1"/>
</dbReference>
<evidence type="ECO:0000259" key="16">
    <source>
        <dbReference type="PROSITE" id="PS51873"/>
    </source>
</evidence>
<dbReference type="InterPro" id="IPR045840">
    <property type="entry name" value="Ariadne"/>
</dbReference>
<dbReference type="EC" id="2.3.2.31" evidence="6"/>
<dbReference type="CDD" id="cd20346">
    <property type="entry name" value="BRcat_RBR_ANKIB1"/>
    <property type="match status" value="1"/>
</dbReference>
<comment type="caution">
    <text evidence="17">The sequence shown here is derived from an EMBL/GenBank/DDBJ whole genome shotgun (WGS) entry which is preliminary data.</text>
</comment>
<keyword evidence="12" id="KW-0862">Zinc</keyword>
<keyword evidence="10 13" id="KW-0863">Zinc-finger</keyword>
<dbReference type="Pfam" id="PF01485">
    <property type="entry name" value="IBR"/>
    <property type="match status" value="1"/>
</dbReference>
<evidence type="ECO:0000256" key="1">
    <source>
        <dbReference type="ARBA" id="ARBA00001798"/>
    </source>
</evidence>
<gene>
    <name evidence="17" type="ORF">VNO77_35923</name>
</gene>
<dbReference type="PROSITE" id="PS50089">
    <property type="entry name" value="ZF_RING_2"/>
    <property type="match status" value="1"/>
</dbReference>
<comment type="pathway">
    <text evidence="4">Protein modification; protein ubiquitination.</text>
</comment>
<dbReference type="Proteomes" id="UP001367508">
    <property type="component" value="Unassembled WGS sequence"/>
</dbReference>
<evidence type="ECO:0000256" key="9">
    <source>
        <dbReference type="ARBA" id="ARBA00022737"/>
    </source>
</evidence>
<keyword evidence="11" id="KW-0833">Ubl conjugation pathway</keyword>
<dbReference type="PANTHER" id="PTHR11685">
    <property type="entry name" value="RBR FAMILY RING FINGER AND IBR DOMAIN-CONTAINING"/>
    <property type="match status" value="1"/>
</dbReference>
<dbReference type="InterPro" id="IPR054694">
    <property type="entry name" value="Parkin-like_IBR"/>
</dbReference>
<organism evidence="17 18">
    <name type="scientific">Canavalia gladiata</name>
    <name type="common">Sword bean</name>
    <name type="synonym">Dolichos gladiatus</name>
    <dbReference type="NCBI Taxonomy" id="3824"/>
    <lineage>
        <taxon>Eukaryota</taxon>
        <taxon>Viridiplantae</taxon>
        <taxon>Streptophyta</taxon>
        <taxon>Embryophyta</taxon>
        <taxon>Tracheophyta</taxon>
        <taxon>Spermatophyta</taxon>
        <taxon>Magnoliopsida</taxon>
        <taxon>eudicotyledons</taxon>
        <taxon>Gunneridae</taxon>
        <taxon>Pentapetalae</taxon>
        <taxon>rosids</taxon>
        <taxon>fabids</taxon>
        <taxon>Fabales</taxon>
        <taxon>Fabaceae</taxon>
        <taxon>Papilionoideae</taxon>
        <taxon>50 kb inversion clade</taxon>
        <taxon>NPAAA clade</taxon>
        <taxon>indigoferoid/millettioid clade</taxon>
        <taxon>Phaseoleae</taxon>
        <taxon>Canavalia</taxon>
    </lineage>
</organism>
<dbReference type="SUPFAM" id="SSF57850">
    <property type="entry name" value="RING/U-box"/>
    <property type="match status" value="3"/>
</dbReference>
<evidence type="ECO:0000256" key="8">
    <source>
        <dbReference type="ARBA" id="ARBA00022723"/>
    </source>
</evidence>
<comment type="function">
    <text evidence="3">Might act as an E3 ubiquitin-protein ligase, or as part of E3 complex, which accepts ubiquitin from specific E2 ubiquitin-conjugating enzymes and then transfers it to substrates.</text>
</comment>
<feature type="domain" description="RING-type" evidence="16">
    <location>
        <begin position="125"/>
        <end position="334"/>
    </location>
</feature>
<proteinExistence type="inferred from homology"/>
<protein>
    <recommendedName>
        <fullName evidence="6">RBR-type E3 ubiquitin transferase</fullName>
        <ecNumber evidence="6">2.3.2.31</ecNumber>
    </recommendedName>
</protein>
<dbReference type="GO" id="GO:0016567">
    <property type="term" value="P:protein ubiquitination"/>
    <property type="evidence" value="ECO:0007669"/>
    <property type="project" value="InterPro"/>
</dbReference>
<evidence type="ECO:0000259" key="15">
    <source>
        <dbReference type="PROSITE" id="PS50089"/>
    </source>
</evidence>
<feature type="region of interest" description="Disordered" evidence="14">
    <location>
        <begin position="1"/>
        <end position="31"/>
    </location>
</feature>
<dbReference type="Gene3D" id="1.20.120.1750">
    <property type="match status" value="1"/>
</dbReference>
<dbReference type="InterPro" id="IPR001841">
    <property type="entry name" value="Znf_RING"/>
</dbReference>
<reference evidence="17 18" key="1">
    <citation type="submission" date="2024-01" db="EMBL/GenBank/DDBJ databases">
        <title>The genomes of 5 underutilized Papilionoideae crops provide insights into root nodulation and disease resistanc.</title>
        <authorList>
            <person name="Jiang F."/>
        </authorList>
    </citation>
    <scope>NUCLEOTIDE SEQUENCE [LARGE SCALE GENOMIC DNA]</scope>
    <source>
        <strain evidence="17">LVBAO_FW01</strain>
        <tissue evidence="17">Leaves</tissue>
    </source>
</reference>
<dbReference type="Pfam" id="PF22605">
    <property type="entry name" value="IBR_2"/>
    <property type="match status" value="1"/>
</dbReference>
<evidence type="ECO:0000256" key="12">
    <source>
        <dbReference type="ARBA" id="ARBA00022833"/>
    </source>
</evidence>
<name>A0AAN9PU19_CANGL</name>
<dbReference type="InterPro" id="IPR031127">
    <property type="entry name" value="E3_UB_ligase_RBR"/>
</dbReference>
<dbReference type="GO" id="GO:0008270">
    <property type="term" value="F:zinc ion binding"/>
    <property type="evidence" value="ECO:0007669"/>
    <property type="project" value="UniProtKB-KW"/>
</dbReference>
<evidence type="ECO:0000256" key="14">
    <source>
        <dbReference type="SAM" id="MobiDB-lite"/>
    </source>
</evidence>
<feature type="domain" description="RING-type" evidence="15">
    <location>
        <begin position="129"/>
        <end position="176"/>
    </location>
</feature>
<evidence type="ECO:0000256" key="5">
    <source>
        <dbReference type="ARBA" id="ARBA00005884"/>
    </source>
</evidence>
<evidence type="ECO:0000256" key="11">
    <source>
        <dbReference type="ARBA" id="ARBA00022786"/>
    </source>
</evidence>
<dbReference type="InterPro" id="IPR048962">
    <property type="entry name" value="ARIH1-like_UBL"/>
</dbReference>
<dbReference type="PROSITE" id="PS51873">
    <property type="entry name" value="TRIAD"/>
    <property type="match status" value="1"/>
</dbReference>
<feature type="compositionally biased region" description="Acidic residues" evidence="14">
    <location>
        <begin position="17"/>
        <end position="31"/>
    </location>
</feature>
<dbReference type="FunFam" id="3.30.40.10:FF:000019">
    <property type="entry name" value="RBR-type E3 ubiquitin transferase"/>
    <property type="match status" value="1"/>
</dbReference>
<comment type="cofactor">
    <cofactor evidence="2">
        <name>Zn(2+)</name>
        <dbReference type="ChEBI" id="CHEBI:29105"/>
    </cofactor>
</comment>